<sequence length="110" mass="12260">MTFTKLFGSWVILSLGVLICETMAQAHEVVLNTHDSRNTVFDCTFSNDFDGQDNAGGMDDEMDSYAKQFYVREGDRNTYVYGPAPQADLASVESDFVWRCGQYGGQATPH</sequence>
<keyword evidence="1" id="KW-0732">Signal</keyword>
<dbReference type="Proteomes" id="UP000246740">
    <property type="component" value="Unassembled WGS sequence"/>
</dbReference>
<dbReference type="EMBL" id="KZ819189">
    <property type="protein sequence ID" value="PWZ01879.1"/>
    <property type="molecule type" value="Genomic_DNA"/>
</dbReference>
<name>A0A317XX14_9BASI</name>
<dbReference type="InParanoid" id="A0A317XX14"/>
<gene>
    <name evidence="2" type="ORF">BCV70DRAFT_198160</name>
</gene>
<organism evidence="2 3">
    <name type="scientific">Testicularia cyperi</name>
    <dbReference type="NCBI Taxonomy" id="1882483"/>
    <lineage>
        <taxon>Eukaryota</taxon>
        <taxon>Fungi</taxon>
        <taxon>Dikarya</taxon>
        <taxon>Basidiomycota</taxon>
        <taxon>Ustilaginomycotina</taxon>
        <taxon>Ustilaginomycetes</taxon>
        <taxon>Ustilaginales</taxon>
        <taxon>Anthracoideaceae</taxon>
        <taxon>Testicularia</taxon>
    </lineage>
</organism>
<evidence type="ECO:0000313" key="2">
    <source>
        <dbReference type="EMBL" id="PWZ01879.1"/>
    </source>
</evidence>
<feature type="signal peptide" evidence="1">
    <location>
        <begin position="1"/>
        <end position="26"/>
    </location>
</feature>
<accession>A0A317XX14</accession>
<feature type="chain" id="PRO_5016449864" evidence="1">
    <location>
        <begin position="27"/>
        <end position="110"/>
    </location>
</feature>
<reference evidence="2 3" key="1">
    <citation type="journal article" date="2018" name="Mol. Biol. Evol.">
        <title>Broad Genomic Sampling Reveals a Smut Pathogenic Ancestry of the Fungal Clade Ustilaginomycotina.</title>
        <authorList>
            <person name="Kijpornyongpan T."/>
            <person name="Mondo S.J."/>
            <person name="Barry K."/>
            <person name="Sandor L."/>
            <person name="Lee J."/>
            <person name="Lipzen A."/>
            <person name="Pangilinan J."/>
            <person name="LaButti K."/>
            <person name="Hainaut M."/>
            <person name="Henrissat B."/>
            <person name="Grigoriev I.V."/>
            <person name="Spatafora J.W."/>
            <person name="Aime M.C."/>
        </authorList>
    </citation>
    <scope>NUCLEOTIDE SEQUENCE [LARGE SCALE GENOMIC DNA]</scope>
    <source>
        <strain evidence="2 3">MCA 3645</strain>
    </source>
</reference>
<dbReference type="AlphaFoldDB" id="A0A317XX14"/>
<evidence type="ECO:0000256" key="1">
    <source>
        <dbReference type="SAM" id="SignalP"/>
    </source>
</evidence>
<proteinExistence type="predicted"/>
<protein>
    <submittedName>
        <fullName evidence="2">Uncharacterized protein</fullName>
    </submittedName>
</protein>
<keyword evidence="3" id="KW-1185">Reference proteome</keyword>
<evidence type="ECO:0000313" key="3">
    <source>
        <dbReference type="Proteomes" id="UP000246740"/>
    </source>
</evidence>